<keyword evidence="1" id="KW-0812">Transmembrane</keyword>
<name>A0A4D7CBL4_9SPHN</name>
<dbReference type="InterPro" id="IPR025297">
    <property type="entry name" value="DUF4159"/>
</dbReference>
<keyword evidence="4" id="KW-1185">Reference proteome</keyword>
<gene>
    <name evidence="3" type="ORF">E6W36_01305</name>
</gene>
<proteinExistence type="predicted"/>
<protein>
    <submittedName>
        <fullName evidence="3">DUF4159 domain-containing protein</fullName>
    </submittedName>
</protein>
<keyword evidence="1" id="KW-1133">Transmembrane helix</keyword>
<dbReference type="Gene3D" id="3.40.50.12140">
    <property type="entry name" value="Domain of unknown function DUF4159"/>
    <property type="match status" value="1"/>
</dbReference>
<feature type="transmembrane region" description="Helical" evidence="1">
    <location>
        <begin position="37"/>
        <end position="55"/>
    </location>
</feature>
<feature type="domain" description="DUF4159" evidence="2">
    <location>
        <begin position="100"/>
        <end position="183"/>
    </location>
</feature>
<dbReference type="Proteomes" id="UP000298714">
    <property type="component" value="Chromosome"/>
</dbReference>
<organism evidence="3 4">
    <name type="scientific">Hankyongella ginsenosidimutans</name>
    <dbReference type="NCBI Taxonomy" id="1763828"/>
    <lineage>
        <taxon>Bacteria</taxon>
        <taxon>Pseudomonadati</taxon>
        <taxon>Pseudomonadota</taxon>
        <taxon>Alphaproteobacteria</taxon>
        <taxon>Sphingomonadales</taxon>
        <taxon>Sphingomonadaceae</taxon>
        <taxon>Hankyongella</taxon>
    </lineage>
</organism>
<feature type="transmembrane region" description="Helical" evidence="1">
    <location>
        <begin position="61"/>
        <end position="81"/>
    </location>
</feature>
<keyword evidence="1" id="KW-0472">Membrane</keyword>
<dbReference type="Pfam" id="PF13709">
    <property type="entry name" value="DUF4159"/>
    <property type="match status" value="1"/>
</dbReference>
<sequence>MAGQGGIVTPFFRFKPLEASIPQAQPEGRQLALAPPLLLGGLLLLVLDALLLLGVGWRRPVLAALLVLLVPLPARAQFFGFDAPPPRARSPSELVQIGWVRTAGRDAASKAGLQQLANALATRTAVQPAVPTAVDPARDALGAYAMIYWPIAVAGPPLTPQIADRVRRYLEEGGLVLFDVVDSSVTQGGLRSRLAALSCRRSSR</sequence>
<evidence type="ECO:0000259" key="2">
    <source>
        <dbReference type="Pfam" id="PF13709"/>
    </source>
</evidence>
<dbReference type="EMBL" id="CP039704">
    <property type="protein sequence ID" value="QCI78762.1"/>
    <property type="molecule type" value="Genomic_DNA"/>
</dbReference>
<dbReference type="KEGG" id="hgn:E6W36_01305"/>
<evidence type="ECO:0000256" key="1">
    <source>
        <dbReference type="SAM" id="Phobius"/>
    </source>
</evidence>
<dbReference type="RefSeq" id="WP_222873522.1">
    <property type="nucleotide sequence ID" value="NZ_CP039704.1"/>
</dbReference>
<evidence type="ECO:0000313" key="3">
    <source>
        <dbReference type="EMBL" id="QCI78762.1"/>
    </source>
</evidence>
<accession>A0A4D7CBL4</accession>
<reference evidence="4" key="1">
    <citation type="submission" date="2019-04" db="EMBL/GenBank/DDBJ databases">
        <title>Complete genome sequence of Sphingomonas sp. W1-2-3.</title>
        <authorList>
            <person name="Im W.T."/>
        </authorList>
    </citation>
    <scope>NUCLEOTIDE SEQUENCE [LARGE SCALE GENOMIC DNA]</scope>
    <source>
        <strain evidence="4">W1-2-3</strain>
    </source>
</reference>
<dbReference type="AlphaFoldDB" id="A0A4D7CBL4"/>
<evidence type="ECO:0000313" key="4">
    <source>
        <dbReference type="Proteomes" id="UP000298714"/>
    </source>
</evidence>